<dbReference type="EMBL" id="FZMP01000120">
    <property type="protein sequence ID" value="SNQ60870.1"/>
    <property type="molecule type" value="Genomic_DNA"/>
</dbReference>
<dbReference type="Proteomes" id="UP000218615">
    <property type="component" value="Unassembled WGS sequence"/>
</dbReference>
<organism evidence="2 3">
    <name type="scientific">Candidatus Methanoperedens nitratireducens</name>
    <dbReference type="NCBI Taxonomy" id="1392998"/>
    <lineage>
        <taxon>Archaea</taxon>
        <taxon>Methanobacteriati</taxon>
        <taxon>Methanobacteriota</taxon>
        <taxon>Stenosarchaea group</taxon>
        <taxon>Methanomicrobia</taxon>
        <taxon>Methanosarcinales</taxon>
        <taxon>ANME-2 cluster</taxon>
        <taxon>Candidatus Methanoperedentaceae</taxon>
        <taxon>Candidatus Methanoperedens</taxon>
    </lineage>
</organism>
<keyword evidence="1" id="KW-1133">Transmembrane helix</keyword>
<name>A0A284VNL4_9EURY</name>
<evidence type="ECO:0000256" key="1">
    <source>
        <dbReference type="SAM" id="Phobius"/>
    </source>
</evidence>
<protein>
    <submittedName>
        <fullName evidence="2">Uncharacterized protein</fullName>
    </submittedName>
</protein>
<sequence length="111" mass="12080">MGEILSEMKQSIIRGFKREKSEKEHEIEAVGVFIIIILALAGLYFIALAPVAGEGELTFSTNDPVFKEFLLQNMDLPPEEVLISSTGSGFNVTVKGRFSAPAFVFSALAGR</sequence>
<proteinExistence type="predicted"/>
<dbReference type="AlphaFoldDB" id="A0A284VNL4"/>
<keyword evidence="1" id="KW-0472">Membrane</keyword>
<evidence type="ECO:0000313" key="2">
    <source>
        <dbReference type="EMBL" id="SNQ60870.1"/>
    </source>
</evidence>
<feature type="transmembrane region" description="Helical" evidence="1">
    <location>
        <begin position="27"/>
        <end position="47"/>
    </location>
</feature>
<gene>
    <name evidence="2" type="ORF">MNV_2060012</name>
</gene>
<accession>A0A284VNL4</accession>
<reference evidence="3" key="1">
    <citation type="submission" date="2017-06" db="EMBL/GenBank/DDBJ databases">
        <authorList>
            <person name="Cremers G."/>
        </authorList>
    </citation>
    <scope>NUCLEOTIDE SEQUENCE [LARGE SCALE GENOMIC DNA]</scope>
</reference>
<keyword evidence="1" id="KW-0812">Transmembrane</keyword>
<dbReference type="RefSeq" id="WP_096205383.1">
    <property type="nucleotide sequence ID" value="NZ_FZMP01000120.1"/>
</dbReference>
<evidence type="ECO:0000313" key="3">
    <source>
        <dbReference type="Proteomes" id="UP000218615"/>
    </source>
</evidence>
<keyword evidence="3" id="KW-1185">Reference proteome</keyword>